<accession>A0AAP2RBI1</accession>
<protein>
    <submittedName>
        <fullName evidence="3">Exopolyphosphatase</fullName>
    </submittedName>
</protein>
<evidence type="ECO:0000259" key="2">
    <source>
        <dbReference type="Pfam" id="PF02272"/>
    </source>
</evidence>
<organism evidence="3 4">
    <name type="scientific">Methanooceanicella nereidis</name>
    <dbReference type="NCBI Taxonomy" id="2052831"/>
    <lineage>
        <taxon>Archaea</taxon>
        <taxon>Methanobacteriati</taxon>
        <taxon>Methanobacteriota</taxon>
        <taxon>Stenosarchaea group</taxon>
        <taxon>Methanomicrobia</taxon>
        <taxon>Methanocellales</taxon>
        <taxon>Methanocellaceae</taxon>
        <taxon>Methanooceanicella</taxon>
    </lineage>
</organism>
<dbReference type="InterPro" id="IPR038763">
    <property type="entry name" value="DHH_sf"/>
</dbReference>
<dbReference type="Gene3D" id="3.90.1640.10">
    <property type="entry name" value="inorganic pyrophosphatase (n-terminal core)"/>
    <property type="match status" value="1"/>
</dbReference>
<evidence type="ECO:0000259" key="1">
    <source>
        <dbReference type="Pfam" id="PF01368"/>
    </source>
</evidence>
<dbReference type="AlphaFoldDB" id="A0AAP2RBI1"/>
<dbReference type="InterPro" id="IPR051319">
    <property type="entry name" value="Oligoribo/pAp-PDE_c-di-AMP_PDE"/>
</dbReference>
<evidence type="ECO:0000313" key="3">
    <source>
        <dbReference type="EMBL" id="MCD1294526.1"/>
    </source>
</evidence>
<dbReference type="Proteomes" id="UP001320159">
    <property type="component" value="Unassembled WGS sequence"/>
</dbReference>
<dbReference type="RefSeq" id="WP_230741360.1">
    <property type="nucleotide sequence ID" value="NZ_PGCK01000004.1"/>
</dbReference>
<dbReference type="EMBL" id="PGCK01000004">
    <property type="protein sequence ID" value="MCD1294526.1"/>
    <property type="molecule type" value="Genomic_DNA"/>
</dbReference>
<dbReference type="InterPro" id="IPR001667">
    <property type="entry name" value="DDH_dom"/>
</dbReference>
<dbReference type="Pfam" id="PF02272">
    <property type="entry name" value="DHHA1"/>
    <property type="match status" value="1"/>
</dbReference>
<feature type="domain" description="DHHA1" evidence="2">
    <location>
        <begin position="237"/>
        <end position="301"/>
    </location>
</feature>
<comment type="caution">
    <text evidence="3">The sequence shown here is derived from an EMBL/GenBank/DDBJ whole genome shotgun (WGS) entry which is preliminary data.</text>
</comment>
<feature type="domain" description="DDH" evidence="1">
    <location>
        <begin position="19"/>
        <end position="150"/>
    </location>
</feature>
<proteinExistence type="predicted"/>
<dbReference type="Gene3D" id="3.10.310.30">
    <property type="match status" value="1"/>
</dbReference>
<dbReference type="SUPFAM" id="SSF64182">
    <property type="entry name" value="DHH phosphoesterases"/>
    <property type="match status" value="1"/>
</dbReference>
<sequence length="324" mass="34845">MVLVDEKQFYENLKSYDNILFLCHRNADADSAGSAYALWRLFGGTIGVQDSMSTMASMLCDRLKVNVVIRPKLSNYDIVVVVDTSNLVQTGYKEIKKFAVIDHHKPGDLIGACELALSRMASSTSELVYSVYMKNGISLDSDVAFALVLAVVTDTGHFRYAQPDVFDMVGEMLRSGGINYADISEFLSQVPVDLSCRIAMLKAASRLNLTRSGDFLIADTKVSSFGAQSATSLISLGADVVFVGSEKEGEKRISGRVRRGIDLDLSALLAEVGTKFGGSGGGHAAAAGVVIKGDLDKALKECVSMAEKALTGLRPQPQPRRPLC</sequence>
<reference evidence="3 4" key="1">
    <citation type="submission" date="2017-11" db="EMBL/GenBank/DDBJ databases">
        <title>Isolation and Characterization of Family Methanocellaceae Species from Potential Methane Hydrate Area Offshore Southwestern Taiwan.</title>
        <authorList>
            <person name="Zhang W.-L."/>
            <person name="Chen W.-C."/>
            <person name="Lai M.-C."/>
            <person name="Chen S.-C."/>
        </authorList>
    </citation>
    <scope>NUCLEOTIDE SEQUENCE [LARGE SCALE GENOMIC DNA]</scope>
    <source>
        <strain evidence="3 4">CWC-04</strain>
    </source>
</reference>
<gene>
    <name evidence="3" type="ORF">CUJ83_05865</name>
</gene>
<keyword evidence="4" id="KW-1185">Reference proteome</keyword>
<dbReference type="PANTHER" id="PTHR47618">
    <property type="entry name" value="BIFUNCTIONAL OLIGORIBONUCLEASE AND PAP PHOSPHATASE NRNA"/>
    <property type="match status" value="1"/>
</dbReference>
<dbReference type="Pfam" id="PF01368">
    <property type="entry name" value="DHH"/>
    <property type="match status" value="1"/>
</dbReference>
<name>A0AAP2RBI1_9EURY</name>
<dbReference type="InterPro" id="IPR003156">
    <property type="entry name" value="DHHA1_dom"/>
</dbReference>
<dbReference type="GO" id="GO:0003676">
    <property type="term" value="F:nucleic acid binding"/>
    <property type="evidence" value="ECO:0007669"/>
    <property type="project" value="InterPro"/>
</dbReference>
<evidence type="ECO:0000313" key="4">
    <source>
        <dbReference type="Proteomes" id="UP001320159"/>
    </source>
</evidence>
<dbReference type="PANTHER" id="PTHR47618:SF1">
    <property type="entry name" value="BIFUNCTIONAL OLIGORIBONUCLEASE AND PAP PHOSPHATASE NRNA"/>
    <property type="match status" value="1"/>
</dbReference>